<dbReference type="GeneID" id="101496768"/>
<keyword evidence="2" id="KW-0472">Membrane</keyword>
<evidence type="ECO:0000313" key="4">
    <source>
        <dbReference type="RefSeq" id="XP_004499915.1"/>
    </source>
</evidence>
<accession>A0A1S2Y621</accession>
<organism evidence="3 4">
    <name type="scientific">Cicer arietinum</name>
    <name type="common">Chickpea</name>
    <name type="synonym">Garbanzo</name>
    <dbReference type="NCBI Taxonomy" id="3827"/>
    <lineage>
        <taxon>Eukaryota</taxon>
        <taxon>Viridiplantae</taxon>
        <taxon>Streptophyta</taxon>
        <taxon>Embryophyta</taxon>
        <taxon>Tracheophyta</taxon>
        <taxon>Spermatophyta</taxon>
        <taxon>Magnoliopsida</taxon>
        <taxon>eudicotyledons</taxon>
        <taxon>Gunneridae</taxon>
        <taxon>Pentapetalae</taxon>
        <taxon>rosids</taxon>
        <taxon>fabids</taxon>
        <taxon>Fabales</taxon>
        <taxon>Fabaceae</taxon>
        <taxon>Papilionoideae</taxon>
        <taxon>50 kb inversion clade</taxon>
        <taxon>NPAAA clade</taxon>
        <taxon>Hologalegina</taxon>
        <taxon>IRL clade</taxon>
        <taxon>Cicereae</taxon>
        <taxon>Cicer</taxon>
    </lineage>
</organism>
<keyword evidence="3" id="KW-1185">Reference proteome</keyword>
<dbReference type="OrthoDB" id="1723207at2759"/>
<feature type="region of interest" description="Disordered" evidence="1">
    <location>
        <begin position="1"/>
        <end position="20"/>
    </location>
</feature>
<keyword evidence="2" id="KW-1133">Transmembrane helix</keyword>
<reference evidence="4" key="2">
    <citation type="submission" date="2025-08" db="UniProtKB">
        <authorList>
            <consortium name="RefSeq"/>
        </authorList>
    </citation>
    <scope>IDENTIFICATION</scope>
    <source>
        <tissue evidence="4">Etiolated seedlings</tissue>
    </source>
</reference>
<evidence type="ECO:0000256" key="2">
    <source>
        <dbReference type="SAM" id="Phobius"/>
    </source>
</evidence>
<gene>
    <name evidence="4" type="primary">LOC101496768</name>
</gene>
<protein>
    <submittedName>
        <fullName evidence="4">Uncharacterized protein LOC101496768</fullName>
    </submittedName>
</protein>
<feature type="transmembrane region" description="Helical" evidence="2">
    <location>
        <begin position="79"/>
        <end position="100"/>
    </location>
</feature>
<name>A0A1S2Y621_CICAR</name>
<reference evidence="3" key="1">
    <citation type="journal article" date="2013" name="Nat. Biotechnol.">
        <title>Draft genome sequence of chickpea (Cicer arietinum) provides a resource for trait improvement.</title>
        <authorList>
            <person name="Varshney R.K."/>
            <person name="Song C."/>
            <person name="Saxena R.K."/>
            <person name="Azam S."/>
            <person name="Yu S."/>
            <person name="Sharpe A.G."/>
            <person name="Cannon S."/>
            <person name="Baek J."/>
            <person name="Rosen B.D."/>
            <person name="Tar'an B."/>
            <person name="Millan T."/>
            <person name="Zhang X."/>
            <person name="Ramsay L.D."/>
            <person name="Iwata A."/>
            <person name="Wang Y."/>
            <person name="Nelson W."/>
            <person name="Farmer A.D."/>
            <person name="Gaur P.M."/>
            <person name="Soderlund C."/>
            <person name="Penmetsa R.V."/>
            <person name="Xu C."/>
            <person name="Bharti A.K."/>
            <person name="He W."/>
            <person name="Winter P."/>
            <person name="Zhao S."/>
            <person name="Hane J.K."/>
            <person name="Carrasquilla-Garcia N."/>
            <person name="Condie J.A."/>
            <person name="Upadhyaya H.D."/>
            <person name="Luo M.C."/>
            <person name="Thudi M."/>
            <person name="Gowda C.L."/>
            <person name="Singh N.P."/>
            <person name="Lichtenzveig J."/>
            <person name="Gali K.K."/>
            <person name="Rubio J."/>
            <person name="Nadarajan N."/>
            <person name="Dolezel J."/>
            <person name="Bansal K.C."/>
            <person name="Xu X."/>
            <person name="Edwards D."/>
            <person name="Zhang G."/>
            <person name="Kahl G."/>
            <person name="Gil J."/>
            <person name="Singh K.B."/>
            <person name="Datta S.K."/>
            <person name="Jackson S.A."/>
            <person name="Wang J."/>
            <person name="Cook D.R."/>
        </authorList>
    </citation>
    <scope>NUCLEOTIDE SEQUENCE [LARGE SCALE GENOMIC DNA]</scope>
    <source>
        <strain evidence="3">cv. CDC Frontier</strain>
    </source>
</reference>
<evidence type="ECO:0000313" key="3">
    <source>
        <dbReference type="Proteomes" id="UP000087171"/>
    </source>
</evidence>
<dbReference type="PANTHER" id="PTHR36322:SF3">
    <property type="entry name" value="TRANSMEMBRANE PROTEIN"/>
    <property type="match status" value="1"/>
</dbReference>
<evidence type="ECO:0000256" key="1">
    <source>
        <dbReference type="SAM" id="MobiDB-lite"/>
    </source>
</evidence>
<sequence length="197" mass="23005">MHKKTTQPCGGPTFPPPPPHQKLIHPKNDVVFPPILQPYQIPHDPQRHRFASAISPPPFTLTSVISAAVSWLRNRRIRYLFLLLCSPLLLVFLLVAFPFLCATELCLRRRLWRKLLYGFSGEDSGDRLRRCEEGCCQLEDQNEEEKGLLHRYLEDQLFLVRSMYECGDDEEQEEFDEEDSRRVEQNLDCSKVPLLLR</sequence>
<dbReference type="KEGG" id="cam:101496768"/>
<feature type="compositionally biased region" description="Low complexity" evidence="1">
    <location>
        <begin position="1"/>
        <end position="12"/>
    </location>
</feature>
<dbReference type="RefSeq" id="XP_004499915.1">
    <property type="nucleotide sequence ID" value="XM_004499858.3"/>
</dbReference>
<dbReference type="Proteomes" id="UP000087171">
    <property type="component" value="Chromosome Ca5"/>
</dbReference>
<dbReference type="PANTHER" id="PTHR36322">
    <property type="entry name" value="TRANSMEMBRANE PROTEIN"/>
    <property type="match status" value="1"/>
</dbReference>
<dbReference type="PaxDb" id="3827-XP_004499915.1"/>
<keyword evidence="2" id="KW-0812">Transmembrane</keyword>
<dbReference type="AlphaFoldDB" id="A0A1S2Y621"/>
<proteinExistence type="predicted"/>
<dbReference type="eggNOG" id="ENOG502S47A">
    <property type="taxonomic scope" value="Eukaryota"/>
</dbReference>